<dbReference type="InterPro" id="IPR036179">
    <property type="entry name" value="Ig-like_dom_sf"/>
</dbReference>
<dbReference type="OMA" id="SHITYFI"/>
<dbReference type="SMART" id="SM00408">
    <property type="entry name" value="IGc2"/>
    <property type="match status" value="1"/>
</dbReference>
<evidence type="ECO:0000313" key="3">
    <source>
        <dbReference type="Proteomes" id="UP000314986"/>
    </source>
</evidence>
<dbReference type="PROSITE" id="PS50835">
    <property type="entry name" value="IG_LIKE"/>
    <property type="match status" value="1"/>
</dbReference>
<reference evidence="2" key="5">
    <citation type="submission" date="2025-09" db="UniProtKB">
        <authorList>
            <consortium name="Ensembl"/>
        </authorList>
    </citation>
    <scope>IDENTIFICATION</scope>
</reference>
<evidence type="ECO:0000259" key="1">
    <source>
        <dbReference type="PROSITE" id="PS50835"/>
    </source>
</evidence>
<accession>A0A4W3GGA3</accession>
<evidence type="ECO:0000313" key="2">
    <source>
        <dbReference type="Ensembl" id="ENSCMIP00000002426.1"/>
    </source>
</evidence>
<dbReference type="PANTHER" id="PTHR47633:SF4">
    <property type="entry name" value="MYOPALLADIN ISOFORM X1"/>
    <property type="match status" value="1"/>
</dbReference>
<dbReference type="InterPro" id="IPR003598">
    <property type="entry name" value="Ig_sub2"/>
</dbReference>
<dbReference type="InterPro" id="IPR007110">
    <property type="entry name" value="Ig-like_dom"/>
</dbReference>
<organism evidence="2 3">
    <name type="scientific">Callorhinchus milii</name>
    <name type="common">Ghost shark</name>
    <dbReference type="NCBI Taxonomy" id="7868"/>
    <lineage>
        <taxon>Eukaryota</taxon>
        <taxon>Metazoa</taxon>
        <taxon>Chordata</taxon>
        <taxon>Craniata</taxon>
        <taxon>Vertebrata</taxon>
        <taxon>Chondrichthyes</taxon>
        <taxon>Holocephali</taxon>
        <taxon>Chimaeriformes</taxon>
        <taxon>Callorhinchidae</taxon>
        <taxon>Callorhinchus</taxon>
    </lineage>
</organism>
<dbReference type="FunFam" id="2.60.40.10:FF:000022">
    <property type="entry name" value="Cardiac titin"/>
    <property type="match status" value="1"/>
</dbReference>
<feature type="domain" description="Ig-like" evidence="1">
    <location>
        <begin position="32"/>
        <end position="129"/>
    </location>
</feature>
<protein>
    <recommendedName>
        <fullName evidence="1">Ig-like domain-containing protein</fullName>
    </recommendedName>
</protein>
<dbReference type="Proteomes" id="UP000314986">
    <property type="component" value="Unassembled WGS sequence"/>
</dbReference>
<sequence length="136" mass="14962">VNPTYLKEDTVSHITYFIYLKKVNNNNNNKIPFIKRLSRQEDVPRRSESISVTAGDSATLECSFTGTPEIAATWFKNGTELMSGRKYKISVTHKVTSLKILTTEKADSAEYTCEVKNDVGSGSCQASVTVLGCGCI</sequence>
<proteinExistence type="predicted"/>
<dbReference type="GO" id="GO:0004672">
    <property type="term" value="F:protein kinase activity"/>
    <property type="evidence" value="ECO:0007669"/>
    <property type="project" value="TreeGrafter"/>
</dbReference>
<keyword evidence="3" id="KW-1185">Reference proteome</keyword>
<name>A0A4W3GGA3_CALMI</name>
<dbReference type="InParanoid" id="A0A4W3GGA3"/>
<dbReference type="SMART" id="SM00409">
    <property type="entry name" value="IG"/>
    <property type="match status" value="1"/>
</dbReference>
<dbReference type="InterPro" id="IPR003599">
    <property type="entry name" value="Ig_sub"/>
</dbReference>
<dbReference type="InterPro" id="IPR013783">
    <property type="entry name" value="Ig-like_fold"/>
</dbReference>
<dbReference type="GeneTree" id="ENSGT00980000199321"/>
<reference evidence="2" key="4">
    <citation type="submission" date="2025-08" db="UniProtKB">
        <authorList>
            <consortium name="Ensembl"/>
        </authorList>
    </citation>
    <scope>IDENTIFICATION</scope>
</reference>
<dbReference type="STRING" id="7868.ENSCMIP00000002426"/>
<reference evidence="3" key="1">
    <citation type="journal article" date="2006" name="Science">
        <title>Ancient noncoding elements conserved in the human genome.</title>
        <authorList>
            <person name="Venkatesh B."/>
            <person name="Kirkness E.F."/>
            <person name="Loh Y.H."/>
            <person name="Halpern A.L."/>
            <person name="Lee A.P."/>
            <person name="Johnson J."/>
            <person name="Dandona N."/>
            <person name="Viswanathan L.D."/>
            <person name="Tay A."/>
            <person name="Venter J.C."/>
            <person name="Strausberg R.L."/>
            <person name="Brenner S."/>
        </authorList>
    </citation>
    <scope>NUCLEOTIDE SEQUENCE [LARGE SCALE GENOMIC DNA]</scope>
</reference>
<dbReference type="Pfam" id="PF07679">
    <property type="entry name" value="I-set"/>
    <property type="match status" value="1"/>
</dbReference>
<dbReference type="SUPFAM" id="SSF48726">
    <property type="entry name" value="Immunoglobulin"/>
    <property type="match status" value="1"/>
</dbReference>
<reference evidence="3" key="3">
    <citation type="journal article" date="2014" name="Nature">
        <title>Elephant shark genome provides unique insights into gnathostome evolution.</title>
        <authorList>
            <consortium name="International Elephant Shark Genome Sequencing Consortium"/>
            <person name="Venkatesh B."/>
            <person name="Lee A.P."/>
            <person name="Ravi V."/>
            <person name="Maurya A.K."/>
            <person name="Lian M.M."/>
            <person name="Swann J.B."/>
            <person name="Ohta Y."/>
            <person name="Flajnik M.F."/>
            <person name="Sutoh Y."/>
            <person name="Kasahara M."/>
            <person name="Hoon S."/>
            <person name="Gangu V."/>
            <person name="Roy S.W."/>
            <person name="Irimia M."/>
            <person name="Korzh V."/>
            <person name="Kondrychyn I."/>
            <person name="Lim Z.W."/>
            <person name="Tay B.H."/>
            <person name="Tohari S."/>
            <person name="Kong K.W."/>
            <person name="Ho S."/>
            <person name="Lorente-Galdos B."/>
            <person name="Quilez J."/>
            <person name="Marques-Bonet T."/>
            <person name="Raney B.J."/>
            <person name="Ingham P.W."/>
            <person name="Tay A."/>
            <person name="Hillier L.W."/>
            <person name="Minx P."/>
            <person name="Boehm T."/>
            <person name="Wilson R.K."/>
            <person name="Brenner S."/>
            <person name="Warren W.C."/>
        </authorList>
    </citation>
    <scope>NUCLEOTIDE SEQUENCE [LARGE SCALE GENOMIC DNA]</scope>
</reference>
<reference evidence="3" key="2">
    <citation type="journal article" date="2007" name="PLoS Biol.">
        <title>Survey sequencing and comparative analysis of the elephant shark (Callorhinchus milii) genome.</title>
        <authorList>
            <person name="Venkatesh B."/>
            <person name="Kirkness E.F."/>
            <person name="Loh Y.H."/>
            <person name="Halpern A.L."/>
            <person name="Lee A.P."/>
            <person name="Johnson J."/>
            <person name="Dandona N."/>
            <person name="Viswanathan L.D."/>
            <person name="Tay A."/>
            <person name="Venter J.C."/>
            <person name="Strausberg R.L."/>
            <person name="Brenner S."/>
        </authorList>
    </citation>
    <scope>NUCLEOTIDE SEQUENCE [LARGE SCALE GENOMIC DNA]</scope>
</reference>
<dbReference type="Ensembl" id="ENSCMIT00000002513.1">
    <property type="protein sequence ID" value="ENSCMIP00000002426.1"/>
    <property type="gene ID" value="ENSCMIG00000001439.1"/>
</dbReference>
<dbReference type="AlphaFoldDB" id="A0A4W3GGA3"/>
<dbReference type="PANTHER" id="PTHR47633">
    <property type="entry name" value="IMMUNOGLOBULIN"/>
    <property type="match status" value="1"/>
</dbReference>
<dbReference type="Gene3D" id="2.60.40.10">
    <property type="entry name" value="Immunoglobulins"/>
    <property type="match status" value="1"/>
</dbReference>
<dbReference type="InterPro" id="IPR013098">
    <property type="entry name" value="Ig_I-set"/>
</dbReference>